<protein>
    <submittedName>
        <fullName evidence="2">Uncharacterized protein</fullName>
    </submittedName>
</protein>
<comment type="caution">
    <text evidence="2">The sequence shown here is derived from an EMBL/GenBank/DDBJ whole genome shotgun (WGS) entry which is preliminary data.</text>
</comment>
<feature type="region of interest" description="Disordered" evidence="1">
    <location>
        <begin position="18"/>
        <end position="68"/>
    </location>
</feature>
<reference evidence="2" key="1">
    <citation type="submission" date="2021-02" db="EMBL/GenBank/DDBJ databases">
        <authorList>
            <person name="Nowell W R."/>
        </authorList>
    </citation>
    <scope>NUCLEOTIDE SEQUENCE</scope>
</reference>
<dbReference type="EMBL" id="CAJOBI010089194">
    <property type="protein sequence ID" value="CAF4533825.1"/>
    <property type="molecule type" value="Genomic_DNA"/>
</dbReference>
<evidence type="ECO:0000313" key="5">
    <source>
        <dbReference type="Proteomes" id="UP000676336"/>
    </source>
</evidence>
<proteinExistence type="predicted"/>
<feature type="compositionally biased region" description="Low complexity" evidence="1">
    <location>
        <begin position="33"/>
        <end position="52"/>
    </location>
</feature>
<organism evidence="2 5">
    <name type="scientific">Rotaria magnacalcarata</name>
    <dbReference type="NCBI Taxonomy" id="392030"/>
    <lineage>
        <taxon>Eukaryota</taxon>
        <taxon>Metazoa</taxon>
        <taxon>Spiralia</taxon>
        <taxon>Gnathifera</taxon>
        <taxon>Rotifera</taxon>
        <taxon>Eurotatoria</taxon>
        <taxon>Bdelloidea</taxon>
        <taxon>Philodinida</taxon>
        <taxon>Philodinidae</taxon>
        <taxon>Rotaria</taxon>
    </lineage>
</organism>
<evidence type="ECO:0000313" key="3">
    <source>
        <dbReference type="EMBL" id="CAF4793607.1"/>
    </source>
</evidence>
<dbReference type="Proteomes" id="UP000681720">
    <property type="component" value="Unassembled WGS sequence"/>
</dbReference>
<evidence type="ECO:0000313" key="2">
    <source>
        <dbReference type="EMBL" id="CAF4533825.1"/>
    </source>
</evidence>
<accession>A0A8S2Y616</accession>
<gene>
    <name evidence="3" type="ORF">GIL414_LOCUS46857</name>
    <name evidence="4" type="ORF">GIL414_LOCUS47669</name>
    <name evidence="2" type="ORF">SMN809_LOCUS36343</name>
</gene>
<sequence length="68" mass="7135">MPVAKRVQSLIQPLNLSVTTTTPTEDDSGTALSSPTNSLSNDVSSSSPSNGSFIRPTITPVWNESVTD</sequence>
<dbReference type="AlphaFoldDB" id="A0A8S2Y616"/>
<dbReference type="EMBL" id="CAJOBJ010152712">
    <property type="protein sequence ID" value="CAF4813158.1"/>
    <property type="molecule type" value="Genomic_DNA"/>
</dbReference>
<feature type="non-terminal residue" evidence="2">
    <location>
        <position position="68"/>
    </location>
</feature>
<evidence type="ECO:0000313" key="4">
    <source>
        <dbReference type="EMBL" id="CAF4813158.1"/>
    </source>
</evidence>
<dbReference type="Proteomes" id="UP000676336">
    <property type="component" value="Unassembled WGS sequence"/>
</dbReference>
<evidence type="ECO:0000256" key="1">
    <source>
        <dbReference type="SAM" id="MobiDB-lite"/>
    </source>
</evidence>
<dbReference type="EMBL" id="CAJOBJ010148188">
    <property type="protein sequence ID" value="CAF4793607.1"/>
    <property type="molecule type" value="Genomic_DNA"/>
</dbReference>
<name>A0A8S2Y616_9BILA</name>